<protein>
    <submittedName>
        <fullName evidence="1">Uncharacterized protein</fullName>
    </submittedName>
</protein>
<organism evidence="1 2">
    <name type="scientific">Chryseobacterium arachidis</name>
    <dbReference type="NCBI Taxonomy" id="1416778"/>
    <lineage>
        <taxon>Bacteria</taxon>
        <taxon>Pseudomonadati</taxon>
        <taxon>Bacteroidota</taxon>
        <taxon>Flavobacteriia</taxon>
        <taxon>Flavobacteriales</taxon>
        <taxon>Weeksellaceae</taxon>
        <taxon>Chryseobacterium group</taxon>
        <taxon>Chryseobacterium</taxon>
    </lineage>
</organism>
<name>A0A1M4Y4J5_9FLAO</name>
<proteinExistence type="predicted"/>
<dbReference type="STRING" id="1416778.SAMN05443633_102509"/>
<dbReference type="EMBL" id="FQUT01000002">
    <property type="protein sequence ID" value="SHF00681.1"/>
    <property type="molecule type" value="Genomic_DNA"/>
</dbReference>
<keyword evidence="2" id="KW-1185">Reference proteome</keyword>
<dbReference type="AlphaFoldDB" id="A0A1M4Y4J5"/>
<reference evidence="2" key="1">
    <citation type="submission" date="2016-11" db="EMBL/GenBank/DDBJ databases">
        <authorList>
            <person name="Varghese N."/>
            <person name="Submissions S."/>
        </authorList>
    </citation>
    <scope>NUCLEOTIDE SEQUENCE [LARGE SCALE GENOMIC DNA]</scope>
    <source>
        <strain evidence="2">DSM 27619</strain>
    </source>
</reference>
<dbReference type="Proteomes" id="UP000184518">
    <property type="component" value="Unassembled WGS sequence"/>
</dbReference>
<sequence length="199" mass="23441">MRNYLFVILLLLICCKTSEEQKEIIPKDETLDLKYEVLNQLIKNDSMTADANRFIYTTKLFPARINKDINEPKPLGVDLQYDSIFLENDSAYYKNQEKIDLSFRLNKSKIRSKSKCIEGQELQKMHENKISDFWTEFYKKYENKCIKSYSVPFFNKDKTMCVVQNSTSCGILDAAGYTALYKKINGEWKEIKSFDHWVS</sequence>
<evidence type="ECO:0000313" key="2">
    <source>
        <dbReference type="Proteomes" id="UP000184518"/>
    </source>
</evidence>
<dbReference type="RefSeq" id="WP_072954120.1">
    <property type="nucleotide sequence ID" value="NZ_FQUT01000002.1"/>
</dbReference>
<dbReference type="OrthoDB" id="1120813at2"/>
<evidence type="ECO:0000313" key="1">
    <source>
        <dbReference type="EMBL" id="SHF00681.1"/>
    </source>
</evidence>
<accession>A0A1M4Y4J5</accession>
<gene>
    <name evidence="1" type="ORF">SAMN05443633_102509</name>
</gene>